<dbReference type="Proteomes" id="UP000095472">
    <property type="component" value="Chromosome"/>
</dbReference>
<evidence type="ECO:0000313" key="2">
    <source>
        <dbReference type="Proteomes" id="UP000095472"/>
    </source>
</evidence>
<proteinExistence type="predicted"/>
<name>A0ACD5GWW6_9CYAN</name>
<accession>A0ACD5GWW6</accession>
<keyword evidence="2" id="KW-1185">Reference proteome</keyword>
<reference evidence="1 2" key="1">
    <citation type="journal article" date="2016" name="Genome Announc.">
        <title>Draft Genome Sequence of the Thermotolerant Cyanobacterium Desertifilum sp. IPPAS B-1220.</title>
        <authorList>
            <person name="Mironov K.S."/>
            <person name="Sinetova M.A."/>
            <person name="Bolatkhan K."/>
            <person name="Zayadan B.K."/>
            <person name="Ustinova V.V."/>
            <person name="Kupriyanova E.V."/>
            <person name="Skrypnik A.N."/>
            <person name="Gogoleva N.E."/>
            <person name="Gogolev Y.V."/>
            <person name="Los D.A."/>
        </authorList>
    </citation>
    <scope>NUCLEOTIDE SEQUENCE [LARGE SCALE GENOMIC DNA]</scope>
    <source>
        <strain evidence="1 2">IPPAS B-1220</strain>
    </source>
</reference>
<sequence length="157" mass="18012">MANSASLNMFVSVASIFGWGSVDATEPWQPKPYSSRYGMGFFPRVNVQGGIQLSSDTQNIEESIWIILRTEIGERVYRPTFGSRLSELTFAPLNTQTLLLIRLYVREALEMWEPRIILDNIQTDPDPVRGRIDIIIDYHPKDSYNSRSLVYPFYLSS</sequence>
<gene>
    <name evidence="1" type="ORF">BH720_006610</name>
</gene>
<organism evidence="1 2">
    <name type="scientific">Desertifilum tharense IPPAS B-1220</name>
    <dbReference type="NCBI Taxonomy" id="1781255"/>
    <lineage>
        <taxon>Bacteria</taxon>
        <taxon>Bacillati</taxon>
        <taxon>Cyanobacteriota</taxon>
        <taxon>Cyanophyceae</taxon>
        <taxon>Desertifilales</taxon>
        <taxon>Desertifilaceae</taxon>
        <taxon>Desertifilum</taxon>
    </lineage>
</organism>
<dbReference type="EMBL" id="CP182909">
    <property type="protein sequence ID" value="XPM65382.1"/>
    <property type="molecule type" value="Genomic_DNA"/>
</dbReference>
<protein>
    <submittedName>
        <fullName evidence="1">GPW/gp25 family protein</fullName>
    </submittedName>
</protein>
<evidence type="ECO:0000313" key="1">
    <source>
        <dbReference type="EMBL" id="XPM65382.1"/>
    </source>
</evidence>